<evidence type="ECO:0000313" key="2">
    <source>
        <dbReference type="Proteomes" id="UP000494256"/>
    </source>
</evidence>
<sequence>MGDQEALPVIINIRKPRKCYQPHSVTTKKPMKTKCKEKIHSLPAIAVMNPVPVVTLTKEEVLLPYLRYSKKQEQDRFKKKLGIGIHEQHKLAYTDVQTRMDIDDFIDDCRGITDIDPTFFTCVKCSLYTRYVAPYKSLKYLFNSQLRWRQEVGYRHDCMLNIDINHQKEEEIYDITCQEYKKQLKYLDNFISHDYKKSMMFLSKSEEIKMAVTKKAFELQCLAAVKFTMTSKILGLDYRYGLQQKYGRFLYYLSPPSWRLKNRNFARSVEIEAKGFDFGISSEEDTFNVIFENLKRECDNGLVQPVLYFKHPKDLLEIFDGIEQQQLHHFTHVVRLAPHTVFLKRGIKLFKDIITQDTAGVVNVIKHFEKLLLFCEEKSSQLEKKFFKILNGLFYDSVGAPEVLKLQMHLEFCYAKVHKEKPMNLGILGTAKALEECYMDYSKRMESVTAENIKIALKQFIESERRKFKRSKVAARELCLFERLERALLCAYAPMATKDSPIVYQAKVKRRLQKKTPRPKTTITENTQILTESEIEYLLLFTDWTEKEDPALFLQSLSMVDKN</sequence>
<comment type="caution">
    <text evidence="1">The sequence shown here is derived from an EMBL/GenBank/DDBJ whole genome shotgun (WGS) entry which is preliminary data.</text>
</comment>
<accession>A0A8S1BAJ0</accession>
<dbReference type="OrthoDB" id="445152at2759"/>
<gene>
    <name evidence="1" type="ORF">APLA_LOCUS16707</name>
</gene>
<evidence type="ECO:0000313" key="1">
    <source>
        <dbReference type="EMBL" id="CAB3259738.1"/>
    </source>
</evidence>
<protein>
    <submittedName>
        <fullName evidence="1">Uncharacterized protein</fullName>
    </submittedName>
</protein>
<dbReference type="AlphaFoldDB" id="A0A8S1BAJ0"/>
<dbReference type="Proteomes" id="UP000494256">
    <property type="component" value="Unassembled WGS sequence"/>
</dbReference>
<organism evidence="1 2">
    <name type="scientific">Arctia plantaginis</name>
    <name type="common">Wood tiger moth</name>
    <name type="synonym">Phalaena plantaginis</name>
    <dbReference type="NCBI Taxonomy" id="874455"/>
    <lineage>
        <taxon>Eukaryota</taxon>
        <taxon>Metazoa</taxon>
        <taxon>Ecdysozoa</taxon>
        <taxon>Arthropoda</taxon>
        <taxon>Hexapoda</taxon>
        <taxon>Insecta</taxon>
        <taxon>Pterygota</taxon>
        <taxon>Neoptera</taxon>
        <taxon>Endopterygota</taxon>
        <taxon>Lepidoptera</taxon>
        <taxon>Glossata</taxon>
        <taxon>Ditrysia</taxon>
        <taxon>Noctuoidea</taxon>
        <taxon>Erebidae</taxon>
        <taxon>Arctiinae</taxon>
        <taxon>Arctia</taxon>
    </lineage>
</organism>
<reference evidence="1 2" key="1">
    <citation type="submission" date="2020-04" db="EMBL/GenBank/DDBJ databases">
        <authorList>
            <person name="Wallbank WR R."/>
            <person name="Pardo Diaz C."/>
            <person name="Kozak K."/>
            <person name="Martin S."/>
            <person name="Jiggins C."/>
            <person name="Moest M."/>
            <person name="Warren A I."/>
            <person name="Byers J.R.P. K."/>
            <person name="Montejo-Kovacevich G."/>
            <person name="Yen C E."/>
        </authorList>
    </citation>
    <scope>NUCLEOTIDE SEQUENCE [LARGE SCALE GENOMIC DNA]</scope>
</reference>
<proteinExistence type="predicted"/>
<name>A0A8S1BAJ0_ARCPL</name>
<dbReference type="EMBL" id="CADEBD010000745">
    <property type="protein sequence ID" value="CAB3259738.1"/>
    <property type="molecule type" value="Genomic_DNA"/>
</dbReference>